<evidence type="ECO:0000256" key="1">
    <source>
        <dbReference type="SAM" id="SignalP"/>
    </source>
</evidence>
<dbReference type="Pfam" id="PF07589">
    <property type="entry name" value="PEP-CTERM"/>
    <property type="match status" value="1"/>
</dbReference>
<dbReference type="InterPro" id="IPR013424">
    <property type="entry name" value="Ice-binding_C"/>
</dbReference>
<accession>A0A7M2X1S2</accession>
<organism evidence="3 4">
    <name type="scientific">Humisphaera borealis</name>
    <dbReference type="NCBI Taxonomy" id="2807512"/>
    <lineage>
        <taxon>Bacteria</taxon>
        <taxon>Pseudomonadati</taxon>
        <taxon>Planctomycetota</taxon>
        <taxon>Phycisphaerae</taxon>
        <taxon>Tepidisphaerales</taxon>
        <taxon>Tepidisphaeraceae</taxon>
        <taxon>Humisphaera</taxon>
    </lineage>
</organism>
<reference evidence="3 4" key="1">
    <citation type="submission" date="2020-10" db="EMBL/GenBank/DDBJ databases">
        <title>Wide distribution of Phycisphaera-like planctomycetes from WD2101 soil group in peatlands and genome analysis of the first cultivated representative.</title>
        <authorList>
            <person name="Dedysh S.N."/>
            <person name="Beletsky A.V."/>
            <person name="Ivanova A."/>
            <person name="Kulichevskaya I.S."/>
            <person name="Suzina N.E."/>
            <person name="Philippov D.A."/>
            <person name="Rakitin A.L."/>
            <person name="Mardanov A.V."/>
            <person name="Ravin N.V."/>
        </authorList>
    </citation>
    <scope>NUCLEOTIDE SEQUENCE [LARGE SCALE GENOMIC DNA]</scope>
    <source>
        <strain evidence="3 4">M1803</strain>
    </source>
</reference>
<dbReference type="AlphaFoldDB" id="A0A7M2X1S2"/>
<name>A0A7M2X1S2_9BACT</name>
<evidence type="ECO:0000259" key="2">
    <source>
        <dbReference type="Pfam" id="PF07589"/>
    </source>
</evidence>
<feature type="chain" id="PRO_5034950081" evidence="1">
    <location>
        <begin position="28"/>
        <end position="234"/>
    </location>
</feature>
<evidence type="ECO:0000313" key="4">
    <source>
        <dbReference type="Proteomes" id="UP000593765"/>
    </source>
</evidence>
<dbReference type="Proteomes" id="UP000593765">
    <property type="component" value="Chromosome"/>
</dbReference>
<evidence type="ECO:0000313" key="3">
    <source>
        <dbReference type="EMBL" id="QOV91707.1"/>
    </source>
</evidence>
<sequence>MDCLKKVVVGSVAVMASAVLIPSIANAASILEWNTAGNLGTETTEPSTLNDPGVATSNLTLGAGVTPAANGNRFGGSNWFDTGDSQPQTLAQAVTGNDYIQFVLTPQAGNTVSLTGFSFIWGRSGTGPDALTLRSSADSFTADLATATGLVDTTTVVTNLTFTLNNITTATTFRLYGYGGTATAATGGTGGFDTATAATTPNVILSGTVVPEPSALALIGVAGLLAGRRRLRNA</sequence>
<feature type="signal peptide" evidence="1">
    <location>
        <begin position="1"/>
        <end position="27"/>
    </location>
</feature>
<dbReference type="RefSeq" id="WP_206295013.1">
    <property type="nucleotide sequence ID" value="NZ_CP063458.1"/>
</dbReference>
<proteinExistence type="predicted"/>
<keyword evidence="1" id="KW-0732">Signal</keyword>
<gene>
    <name evidence="3" type="ORF">IPV69_10225</name>
</gene>
<keyword evidence="4" id="KW-1185">Reference proteome</keyword>
<dbReference type="EMBL" id="CP063458">
    <property type="protein sequence ID" value="QOV91707.1"/>
    <property type="molecule type" value="Genomic_DNA"/>
</dbReference>
<protein>
    <submittedName>
        <fullName evidence="3">PEP-CTERM sorting domain-containing protein</fullName>
    </submittedName>
</protein>
<dbReference type="KEGG" id="hbs:IPV69_10225"/>
<dbReference type="NCBIfam" id="TIGR02595">
    <property type="entry name" value="PEP_CTERM"/>
    <property type="match status" value="1"/>
</dbReference>
<feature type="domain" description="Ice-binding protein C-terminal" evidence="2">
    <location>
        <begin position="210"/>
        <end position="230"/>
    </location>
</feature>